<dbReference type="CDD" id="cd00609">
    <property type="entry name" value="AAT_like"/>
    <property type="match status" value="1"/>
</dbReference>
<name>A0A6A4I8Q7_9AGAR</name>
<comment type="similarity">
    <text evidence="2">Belongs to the class-I pyridoxal-phosphate-dependent aminotransferase family.</text>
</comment>
<dbReference type="InterPro" id="IPR004839">
    <property type="entry name" value="Aminotransferase_I/II_large"/>
</dbReference>
<dbReference type="Gene3D" id="3.40.640.10">
    <property type="entry name" value="Type I PLP-dependent aspartate aminotransferase-like (Major domain)"/>
    <property type="match status" value="1"/>
</dbReference>
<dbReference type="PANTHER" id="PTHR42790">
    <property type="entry name" value="AMINOTRANSFERASE"/>
    <property type="match status" value="1"/>
</dbReference>
<dbReference type="GO" id="GO:0030170">
    <property type="term" value="F:pyridoxal phosphate binding"/>
    <property type="evidence" value="ECO:0007669"/>
    <property type="project" value="InterPro"/>
</dbReference>
<feature type="domain" description="Aminotransferase class I/classII large" evidence="6">
    <location>
        <begin position="157"/>
        <end position="397"/>
    </location>
</feature>
<dbReference type="InterPro" id="IPR015421">
    <property type="entry name" value="PyrdxlP-dep_Trfase_major"/>
</dbReference>
<dbReference type="GO" id="GO:0008483">
    <property type="term" value="F:transaminase activity"/>
    <property type="evidence" value="ECO:0007669"/>
    <property type="project" value="UniProtKB-KW"/>
</dbReference>
<evidence type="ECO:0000256" key="4">
    <source>
        <dbReference type="ARBA" id="ARBA00022679"/>
    </source>
</evidence>
<dbReference type="PANTHER" id="PTHR42790:SF1">
    <property type="entry name" value="AROMATIC AMINO ACID AMINOTRANSFERASE, HYPOTHETICAL (EUROFUNG)"/>
    <property type="match status" value="1"/>
</dbReference>
<keyword evidence="3" id="KW-0032">Aminotransferase</keyword>
<keyword evidence="4 7" id="KW-0808">Transferase</keyword>
<accession>A0A6A4I8Q7</accession>
<dbReference type="Pfam" id="PF00155">
    <property type="entry name" value="Aminotran_1_2"/>
    <property type="match status" value="1"/>
</dbReference>
<protein>
    <submittedName>
        <fullName evidence="7">PLP-dependent transferase</fullName>
    </submittedName>
</protein>
<organism evidence="7 8">
    <name type="scientific">Gymnopus androsaceus JB14</name>
    <dbReference type="NCBI Taxonomy" id="1447944"/>
    <lineage>
        <taxon>Eukaryota</taxon>
        <taxon>Fungi</taxon>
        <taxon>Dikarya</taxon>
        <taxon>Basidiomycota</taxon>
        <taxon>Agaricomycotina</taxon>
        <taxon>Agaricomycetes</taxon>
        <taxon>Agaricomycetidae</taxon>
        <taxon>Agaricales</taxon>
        <taxon>Marasmiineae</taxon>
        <taxon>Omphalotaceae</taxon>
        <taxon>Gymnopus</taxon>
    </lineage>
</organism>
<keyword evidence="8" id="KW-1185">Reference proteome</keyword>
<dbReference type="AlphaFoldDB" id="A0A6A4I8Q7"/>
<dbReference type="EMBL" id="ML769399">
    <property type="protein sequence ID" value="KAE9406951.1"/>
    <property type="molecule type" value="Genomic_DNA"/>
</dbReference>
<evidence type="ECO:0000256" key="5">
    <source>
        <dbReference type="ARBA" id="ARBA00022898"/>
    </source>
</evidence>
<proteinExistence type="inferred from homology"/>
<evidence type="ECO:0000259" key="6">
    <source>
        <dbReference type="Pfam" id="PF00155"/>
    </source>
</evidence>
<evidence type="ECO:0000313" key="7">
    <source>
        <dbReference type="EMBL" id="KAE9406951.1"/>
    </source>
</evidence>
<evidence type="ECO:0000256" key="1">
    <source>
        <dbReference type="ARBA" id="ARBA00001933"/>
    </source>
</evidence>
<dbReference type="OrthoDB" id="691673at2759"/>
<dbReference type="SUPFAM" id="SSF53383">
    <property type="entry name" value="PLP-dependent transferases"/>
    <property type="match status" value="1"/>
</dbReference>
<comment type="cofactor">
    <cofactor evidence="1">
        <name>pyridoxal 5'-phosphate</name>
        <dbReference type="ChEBI" id="CHEBI:597326"/>
    </cofactor>
</comment>
<dbReference type="InterPro" id="IPR050859">
    <property type="entry name" value="Class-I_PLP-dep_aminotransf"/>
</dbReference>
<keyword evidence="5" id="KW-0663">Pyridoxal phosphate</keyword>
<sequence>MLSEKRGDSIDLSHHLSNVARAYGTSPLKGLQKWLGRPGLISLAGGLPSAQYFPFSSISGELLAPDSFPLKAEPEESSLSWFWKLFPRSDKERTTSFTVGKYPKHPGDLNLARGLQYDLASGLPQMKEILDEFVGKVFQPGYGNWTTLIHIGNTDAWPKAMQMLLNPGDGLIVSEWTYPSALASARPYGIKIVPVGMDAEGMSSAALRKTLVEWDESSRGIPRPHVMYTVPIGQNPTGTTMGLQRKKEIYDICVEYDIIIIEDDPYYFLQEGKYVPKSERVPESDADDETFIASLAPSYLKVDYQGRVIRLDSFSKTVCPGSRLGWFTCNPMFAERLERAAEISSQAPCGFTQLYVASLLMNWHYDGYIRWLKALRTQYKGRRDYFLDCFAEEFQFQQSISTQGYTAGAQVYYASLKPKRSFIPLSEKDVAYSKPLFSFIPPSSGMFLWIELHLEEHPAFPSLGYKALEMKLWTDIADAGVLLGPGFIFSATPVEDDTPGHGHLRLSFSNSTPEELKKAVTIFGTVLRNFMGHC</sequence>
<evidence type="ECO:0000256" key="2">
    <source>
        <dbReference type="ARBA" id="ARBA00007441"/>
    </source>
</evidence>
<dbReference type="InterPro" id="IPR015424">
    <property type="entry name" value="PyrdxlP-dep_Trfase"/>
</dbReference>
<reference evidence="7" key="1">
    <citation type="journal article" date="2019" name="Environ. Microbiol.">
        <title>Fungal ecological strategies reflected in gene transcription - a case study of two litter decomposers.</title>
        <authorList>
            <person name="Barbi F."/>
            <person name="Kohler A."/>
            <person name="Barry K."/>
            <person name="Baskaran P."/>
            <person name="Daum C."/>
            <person name="Fauchery L."/>
            <person name="Ihrmark K."/>
            <person name="Kuo A."/>
            <person name="LaButti K."/>
            <person name="Lipzen A."/>
            <person name="Morin E."/>
            <person name="Grigoriev I.V."/>
            <person name="Henrissat B."/>
            <person name="Lindahl B."/>
            <person name="Martin F."/>
        </authorList>
    </citation>
    <scope>NUCLEOTIDE SEQUENCE</scope>
    <source>
        <strain evidence="7">JB14</strain>
    </source>
</reference>
<evidence type="ECO:0000256" key="3">
    <source>
        <dbReference type="ARBA" id="ARBA00022576"/>
    </source>
</evidence>
<gene>
    <name evidence="7" type="ORF">BT96DRAFT_875280</name>
</gene>
<dbReference type="Proteomes" id="UP000799118">
    <property type="component" value="Unassembled WGS sequence"/>
</dbReference>
<dbReference type="GO" id="GO:1901605">
    <property type="term" value="P:alpha-amino acid metabolic process"/>
    <property type="evidence" value="ECO:0007669"/>
    <property type="project" value="TreeGrafter"/>
</dbReference>
<evidence type="ECO:0000313" key="8">
    <source>
        <dbReference type="Proteomes" id="UP000799118"/>
    </source>
</evidence>